<dbReference type="AlphaFoldDB" id="A0AAE3H5K6"/>
<evidence type="ECO:0000256" key="1">
    <source>
        <dbReference type="ARBA" id="ARBA00009741"/>
    </source>
</evidence>
<reference evidence="7 8" key="1">
    <citation type="submission" date="2018-11" db="EMBL/GenBank/DDBJ databases">
        <title>Novel bacteria species description.</title>
        <authorList>
            <person name="Han J.-H."/>
        </authorList>
    </citation>
    <scope>NUCLEOTIDE SEQUENCE [LARGE SCALE GENOMIC DNA]</scope>
    <source>
        <strain evidence="7 8">KCTC23259</strain>
    </source>
</reference>
<keyword evidence="7" id="KW-0689">Ribosomal protein</keyword>
<protein>
    <recommendedName>
        <fullName evidence="6">Ribosomal protein L11 methyltransferase</fullName>
        <shortName evidence="6">L11 Mtase</shortName>
        <ecNumber evidence="6">2.1.1.-</ecNumber>
    </recommendedName>
</protein>
<dbReference type="EC" id="2.1.1.-" evidence="6"/>
<organism evidence="7 8">
    <name type="scientific">Lacihabitans soyangensis</name>
    <dbReference type="NCBI Taxonomy" id="869394"/>
    <lineage>
        <taxon>Bacteria</taxon>
        <taxon>Pseudomonadati</taxon>
        <taxon>Bacteroidota</taxon>
        <taxon>Cytophagia</taxon>
        <taxon>Cytophagales</taxon>
        <taxon>Leadbetterellaceae</taxon>
        <taxon>Lacihabitans</taxon>
    </lineage>
</organism>
<keyword evidence="8" id="KW-1185">Reference proteome</keyword>
<dbReference type="Proteomes" id="UP001204144">
    <property type="component" value="Unassembled WGS sequence"/>
</dbReference>
<feature type="binding site" evidence="6">
    <location>
        <position position="170"/>
    </location>
    <ligand>
        <name>S-adenosyl-L-methionine</name>
        <dbReference type="ChEBI" id="CHEBI:59789"/>
    </ligand>
</feature>
<evidence type="ECO:0000256" key="2">
    <source>
        <dbReference type="ARBA" id="ARBA00022490"/>
    </source>
</evidence>
<dbReference type="InterPro" id="IPR029063">
    <property type="entry name" value="SAM-dependent_MTases_sf"/>
</dbReference>
<evidence type="ECO:0000256" key="3">
    <source>
        <dbReference type="ARBA" id="ARBA00022603"/>
    </source>
</evidence>
<dbReference type="SUPFAM" id="SSF53335">
    <property type="entry name" value="S-adenosyl-L-methionine-dependent methyltransferases"/>
    <property type="match status" value="1"/>
</dbReference>
<evidence type="ECO:0000313" key="8">
    <source>
        <dbReference type="Proteomes" id="UP001204144"/>
    </source>
</evidence>
<dbReference type="CDD" id="cd02440">
    <property type="entry name" value="AdoMet_MTases"/>
    <property type="match status" value="1"/>
</dbReference>
<dbReference type="InterPro" id="IPR004498">
    <property type="entry name" value="Ribosomal_PrmA_MeTrfase"/>
</dbReference>
<name>A0AAE3H5K6_9BACT</name>
<dbReference type="GO" id="GO:0005737">
    <property type="term" value="C:cytoplasm"/>
    <property type="evidence" value="ECO:0007669"/>
    <property type="project" value="UniProtKB-SubCell"/>
</dbReference>
<proteinExistence type="inferred from homology"/>
<keyword evidence="4 6" id="KW-0808">Transferase</keyword>
<comment type="subcellular location">
    <subcellularLocation>
        <location evidence="6">Cytoplasm</location>
    </subcellularLocation>
</comment>
<dbReference type="GO" id="GO:0032259">
    <property type="term" value="P:methylation"/>
    <property type="evidence" value="ECO:0007669"/>
    <property type="project" value="UniProtKB-KW"/>
</dbReference>
<keyword evidence="7" id="KW-0687">Ribonucleoprotein</keyword>
<dbReference type="NCBIfam" id="NF001785">
    <property type="entry name" value="PRK00517.2-2"/>
    <property type="match status" value="1"/>
</dbReference>
<evidence type="ECO:0000256" key="4">
    <source>
        <dbReference type="ARBA" id="ARBA00022679"/>
    </source>
</evidence>
<evidence type="ECO:0000256" key="6">
    <source>
        <dbReference type="HAMAP-Rule" id="MF_00735"/>
    </source>
</evidence>
<dbReference type="InterPro" id="IPR050078">
    <property type="entry name" value="Ribosomal_L11_MeTrfase_PrmA"/>
</dbReference>
<dbReference type="Pfam" id="PF06325">
    <property type="entry name" value="PrmA"/>
    <property type="match status" value="1"/>
</dbReference>
<accession>A0AAE3H5K6</accession>
<feature type="binding site" evidence="6">
    <location>
        <position position="127"/>
    </location>
    <ligand>
        <name>S-adenosyl-L-methionine</name>
        <dbReference type="ChEBI" id="CHEBI:59789"/>
    </ligand>
</feature>
<keyword evidence="5 6" id="KW-0949">S-adenosyl-L-methionine</keyword>
<dbReference type="PANTHER" id="PTHR43648">
    <property type="entry name" value="ELECTRON TRANSFER FLAVOPROTEIN BETA SUBUNIT LYSINE METHYLTRANSFERASE"/>
    <property type="match status" value="1"/>
</dbReference>
<comment type="catalytic activity">
    <reaction evidence="6">
        <text>L-lysyl-[protein] + 3 S-adenosyl-L-methionine = N(6),N(6),N(6)-trimethyl-L-lysyl-[protein] + 3 S-adenosyl-L-homocysteine + 3 H(+)</text>
        <dbReference type="Rhea" id="RHEA:54192"/>
        <dbReference type="Rhea" id="RHEA-COMP:9752"/>
        <dbReference type="Rhea" id="RHEA-COMP:13826"/>
        <dbReference type="ChEBI" id="CHEBI:15378"/>
        <dbReference type="ChEBI" id="CHEBI:29969"/>
        <dbReference type="ChEBI" id="CHEBI:57856"/>
        <dbReference type="ChEBI" id="CHEBI:59789"/>
        <dbReference type="ChEBI" id="CHEBI:61961"/>
    </reaction>
</comment>
<gene>
    <name evidence="6" type="primary">prmA</name>
    <name evidence="7" type="ORF">EGI31_18310</name>
</gene>
<evidence type="ECO:0000313" key="7">
    <source>
        <dbReference type="EMBL" id="MCP9764892.1"/>
    </source>
</evidence>
<dbReference type="GO" id="GO:0008276">
    <property type="term" value="F:protein methyltransferase activity"/>
    <property type="evidence" value="ECO:0007669"/>
    <property type="project" value="UniProtKB-UniRule"/>
</dbReference>
<evidence type="ECO:0000256" key="5">
    <source>
        <dbReference type="ARBA" id="ARBA00022691"/>
    </source>
</evidence>
<keyword evidence="2 6" id="KW-0963">Cytoplasm</keyword>
<feature type="binding site" evidence="6">
    <location>
        <position position="148"/>
    </location>
    <ligand>
        <name>S-adenosyl-L-methionine</name>
        <dbReference type="ChEBI" id="CHEBI:59789"/>
    </ligand>
</feature>
<comment type="function">
    <text evidence="6">Methylates ribosomal protein L11.</text>
</comment>
<dbReference type="EMBL" id="RJUF01000177">
    <property type="protein sequence ID" value="MCP9764892.1"/>
    <property type="molecule type" value="Genomic_DNA"/>
</dbReference>
<sequence length="274" mass="31195">MDYFELSLSVEPDFSEILMAELAEIGFDSFVETDEGLQAYVLESEFQERDLKQLMETYAEKTPMSYSLKKIEKQNWNEEWESNFSPIEVLDKVYIRATFHEPAGEQYEHEIVITPKMSFGTGHHETTSQVMALQLEIDHKDKSVLDVGTGTGILAILAAKLGATKIHAFDIDEWSVENTQENIQLNHTDLVTISLGTIDSQKAEVYDIVLANINRNILLEEIPKYATFTSDYLLLSGFYEHDIADIQAKAEANGLKKIKHISKNNWAAVVFRKH</sequence>
<dbReference type="RefSeq" id="WP_255038576.1">
    <property type="nucleotide sequence ID" value="NZ_RJUF01000177.1"/>
</dbReference>
<dbReference type="Gene3D" id="3.40.50.150">
    <property type="entry name" value="Vaccinia Virus protein VP39"/>
    <property type="match status" value="1"/>
</dbReference>
<dbReference type="GO" id="GO:0005840">
    <property type="term" value="C:ribosome"/>
    <property type="evidence" value="ECO:0007669"/>
    <property type="project" value="UniProtKB-KW"/>
</dbReference>
<feature type="binding site" evidence="6">
    <location>
        <position position="212"/>
    </location>
    <ligand>
        <name>S-adenosyl-L-methionine</name>
        <dbReference type="ChEBI" id="CHEBI:59789"/>
    </ligand>
</feature>
<dbReference type="PANTHER" id="PTHR43648:SF1">
    <property type="entry name" value="ELECTRON TRANSFER FLAVOPROTEIN BETA SUBUNIT LYSINE METHYLTRANSFERASE"/>
    <property type="match status" value="1"/>
</dbReference>
<keyword evidence="3 6" id="KW-0489">Methyltransferase</keyword>
<comment type="caution">
    <text evidence="7">The sequence shown here is derived from an EMBL/GenBank/DDBJ whole genome shotgun (WGS) entry which is preliminary data.</text>
</comment>
<dbReference type="HAMAP" id="MF_00735">
    <property type="entry name" value="Methyltr_PrmA"/>
    <property type="match status" value="1"/>
</dbReference>
<comment type="similarity">
    <text evidence="1 6">Belongs to the methyltransferase superfamily. PrmA family.</text>
</comment>
<dbReference type="PIRSF" id="PIRSF000401">
    <property type="entry name" value="RPL11_MTase"/>
    <property type="match status" value="1"/>
</dbReference>